<sequence>MAMSTERGSEPRDVTAINQLLRASASQPDTRATFKNTAPVTAETATNDQAVTMPHPNTITTVAPGAKSLPGAKSPADAKSLLGVKNPAGAKNPAGTKNPAGAKNPAAEKSLAHAILGSIGIMRMPTTLIATTVAVVATATAGKEGMSANPPGIPTLAPGET</sequence>
<evidence type="ECO:0000313" key="2">
    <source>
        <dbReference type="Proteomes" id="UP001150581"/>
    </source>
</evidence>
<proteinExistence type="predicted"/>
<name>A0ACC1IIB4_9FUNG</name>
<organism evidence="1 2">
    <name type="scientific">Kickxella alabastrina</name>
    <dbReference type="NCBI Taxonomy" id="61397"/>
    <lineage>
        <taxon>Eukaryota</taxon>
        <taxon>Fungi</taxon>
        <taxon>Fungi incertae sedis</taxon>
        <taxon>Zoopagomycota</taxon>
        <taxon>Kickxellomycotina</taxon>
        <taxon>Kickxellomycetes</taxon>
        <taxon>Kickxellales</taxon>
        <taxon>Kickxellaceae</taxon>
        <taxon>Kickxella</taxon>
    </lineage>
</organism>
<accession>A0ACC1IIB4</accession>
<protein>
    <submittedName>
        <fullName evidence="1">Uncharacterized protein</fullName>
    </submittedName>
</protein>
<comment type="caution">
    <text evidence="1">The sequence shown here is derived from an EMBL/GenBank/DDBJ whole genome shotgun (WGS) entry which is preliminary data.</text>
</comment>
<keyword evidence="2" id="KW-1185">Reference proteome</keyword>
<dbReference type="EMBL" id="JANBPG010000806">
    <property type="protein sequence ID" value="KAJ1893650.1"/>
    <property type="molecule type" value="Genomic_DNA"/>
</dbReference>
<dbReference type="Proteomes" id="UP001150581">
    <property type="component" value="Unassembled WGS sequence"/>
</dbReference>
<evidence type="ECO:0000313" key="1">
    <source>
        <dbReference type="EMBL" id="KAJ1893650.1"/>
    </source>
</evidence>
<reference evidence="1" key="1">
    <citation type="submission" date="2022-07" db="EMBL/GenBank/DDBJ databases">
        <title>Phylogenomic reconstructions and comparative analyses of Kickxellomycotina fungi.</title>
        <authorList>
            <person name="Reynolds N.K."/>
            <person name="Stajich J.E."/>
            <person name="Barry K."/>
            <person name="Grigoriev I.V."/>
            <person name="Crous P."/>
            <person name="Smith M.E."/>
        </authorList>
    </citation>
    <scope>NUCLEOTIDE SEQUENCE</scope>
    <source>
        <strain evidence="1">Benny 63K</strain>
    </source>
</reference>
<gene>
    <name evidence="1" type="ORF">LPJ66_005631</name>
</gene>